<dbReference type="EMBL" id="REGN01011122">
    <property type="protein sequence ID" value="RMZ97887.1"/>
    <property type="molecule type" value="Genomic_DNA"/>
</dbReference>
<organism evidence="1 2">
    <name type="scientific">Brachionus plicatilis</name>
    <name type="common">Marine rotifer</name>
    <name type="synonym">Brachionus muelleri</name>
    <dbReference type="NCBI Taxonomy" id="10195"/>
    <lineage>
        <taxon>Eukaryota</taxon>
        <taxon>Metazoa</taxon>
        <taxon>Spiralia</taxon>
        <taxon>Gnathifera</taxon>
        <taxon>Rotifera</taxon>
        <taxon>Eurotatoria</taxon>
        <taxon>Monogononta</taxon>
        <taxon>Pseudotrocha</taxon>
        <taxon>Ploima</taxon>
        <taxon>Brachionidae</taxon>
        <taxon>Brachionus</taxon>
    </lineage>
</organism>
<name>A0A3M7PGR9_BRAPC</name>
<evidence type="ECO:0000313" key="2">
    <source>
        <dbReference type="Proteomes" id="UP000276133"/>
    </source>
</evidence>
<sequence length="63" mass="7252">MFDLAFLTLDVAIYIIIKRVFLSNKTSSNEKIEKILPTKTKYFSSADFSIMIPDFNSSQKDLI</sequence>
<keyword evidence="2" id="KW-1185">Reference proteome</keyword>
<reference evidence="1 2" key="1">
    <citation type="journal article" date="2018" name="Sci. Rep.">
        <title>Genomic signatures of local adaptation to the degree of environmental predictability in rotifers.</title>
        <authorList>
            <person name="Franch-Gras L."/>
            <person name="Hahn C."/>
            <person name="Garcia-Roger E.M."/>
            <person name="Carmona M.J."/>
            <person name="Serra M."/>
            <person name="Gomez A."/>
        </authorList>
    </citation>
    <scope>NUCLEOTIDE SEQUENCE [LARGE SCALE GENOMIC DNA]</scope>
    <source>
        <strain evidence="1">HYR1</strain>
    </source>
</reference>
<dbReference type="Proteomes" id="UP000276133">
    <property type="component" value="Unassembled WGS sequence"/>
</dbReference>
<gene>
    <name evidence="1" type="ORF">BpHYR1_005951</name>
</gene>
<evidence type="ECO:0000313" key="1">
    <source>
        <dbReference type="EMBL" id="RMZ97887.1"/>
    </source>
</evidence>
<proteinExistence type="predicted"/>
<dbReference type="AlphaFoldDB" id="A0A3M7PGR9"/>
<accession>A0A3M7PGR9</accession>
<protein>
    <submittedName>
        <fullName evidence="1">Uncharacterized protein</fullName>
    </submittedName>
</protein>
<comment type="caution">
    <text evidence="1">The sequence shown here is derived from an EMBL/GenBank/DDBJ whole genome shotgun (WGS) entry which is preliminary data.</text>
</comment>